<protein>
    <recommendedName>
        <fullName evidence="3">G-patch domain-containing protein</fullName>
    </recommendedName>
</protein>
<dbReference type="EMBL" id="PGOL01000684">
    <property type="protein sequence ID" value="PKI66189.1"/>
    <property type="molecule type" value="Genomic_DNA"/>
</dbReference>
<sequence>MGITRSGRVYQGPELAQKGKASAAALSDNLRAASTPTKKVSEEEAEAFIKVIKASEYKMVEQMGKSPAHISLLALLLSFEPHRDALLKVLTAAQVPKETAPERIEETVSSIFSNQISFSEDEIPSKGQGHLRALHIVCKCNNHVVGRVMIDNDSALNVCPVSTLKQMNVDMSRIRVRKTTVRAFDGSRRNINGEIDLLIDKLKFFVEGKLITINGKEDYAIYKETAIPYVNIGEDQNLLFHSFDTIFAIRDYGEVGPSRADHMIGKVMLRSDYVPGTGLGAHAQGILHPVQFFPGPPLVVGGSFDDTPTESEDSSSDTVEAPFVLSDVYAIAKETSSKAPIRRA</sequence>
<accession>A0A2I0KCC8</accession>
<dbReference type="Proteomes" id="UP000233551">
    <property type="component" value="Unassembled WGS sequence"/>
</dbReference>
<comment type="caution">
    <text evidence="1">The sequence shown here is derived from an EMBL/GenBank/DDBJ whole genome shotgun (WGS) entry which is preliminary data.</text>
</comment>
<reference evidence="1 2" key="1">
    <citation type="submission" date="2017-11" db="EMBL/GenBank/DDBJ databases">
        <title>De-novo sequencing of pomegranate (Punica granatum L.) genome.</title>
        <authorList>
            <person name="Akparov Z."/>
            <person name="Amiraslanov A."/>
            <person name="Hajiyeva S."/>
            <person name="Abbasov M."/>
            <person name="Kaur K."/>
            <person name="Hamwieh A."/>
            <person name="Solovyev V."/>
            <person name="Salamov A."/>
            <person name="Braich B."/>
            <person name="Kosarev P."/>
            <person name="Mahmoud A."/>
            <person name="Hajiyev E."/>
            <person name="Babayeva S."/>
            <person name="Izzatullayeva V."/>
            <person name="Mammadov A."/>
            <person name="Mammadov A."/>
            <person name="Sharifova S."/>
            <person name="Ojaghi J."/>
            <person name="Eynullazada K."/>
            <person name="Bayramov B."/>
            <person name="Abdulazimova A."/>
            <person name="Shahmuradov I."/>
        </authorList>
    </citation>
    <scope>NUCLEOTIDE SEQUENCE [LARGE SCALE GENOMIC DNA]</scope>
    <source>
        <strain evidence="2">cv. AG2017</strain>
        <tissue evidence="1">Leaf</tissue>
    </source>
</reference>
<proteinExistence type="predicted"/>
<dbReference type="PANTHER" id="PTHR32108:SF9">
    <property type="entry name" value="REVERSE TRANSCRIPTASE RNASE H-LIKE DOMAIN-CONTAINING PROTEIN"/>
    <property type="match status" value="1"/>
</dbReference>
<dbReference type="AlphaFoldDB" id="A0A2I0KCC8"/>
<evidence type="ECO:0000313" key="1">
    <source>
        <dbReference type="EMBL" id="PKI66189.1"/>
    </source>
</evidence>
<organism evidence="1 2">
    <name type="scientific">Punica granatum</name>
    <name type="common">Pomegranate</name>
    <dbReference type="NCBI Taxonomy" id="22663"/>
    <lineage>
        <taxon>Eukaryota</taxon>
        <taxon>Viridiplantae</taxon>
        <taxon>Streptophyta</taxon>
        <taxon>Embryophyta</taxon>
        <taxon>Tracheophyta</taxon>
        <taxon>Spermatophyta</taxon>
        <taxon>Magnoliopsida</taxon>
        <taxon>eudicotyledons</taxon>
        <taxon>Gunneridae</taxon>
        <taxon>Pentapetalae</taxon>
        <taxon>rosids</taxon>
        <taxon>malvids</taxon>
        <taxon>Myrtales</taxon>
        <taxon>Lythraceae</taxon>
        <taxon>Punica</taxon>
    </lineage>
</organism>
<dbReference type="PANTHER" id="PTHR32108">
    <property type="entry name" value="DNA-DIRECTED RNA POLYMERASE SUBUNIT ALPHA"/>
    <property type="match status" value="1"/>
</dbReference>
<name>A0A2I0KCC8_PUNGR</name>
<evidence type="ECO:0008006" key="3">
    <source>
        <dbReference type="Google" id="ProtNLM"/>
    </source>
</evidence>
<evidence type="ECO:0000313" key="2">
    <source>
        <dbReference type="Proteomes" id="UP000233551"/>
    </source>
</evidence>
<gene>
    <name evidence="1" type="ORF">CRG98_013442</name>
</gene>
<keyword evidence="2" id="KW-1185">Reference proteome</keyword>